<organism evidence="2">
    <name type="scientific">viral metagenome</name>
    <dbReference type="NCBI Taxonomy" id="1070528"/>
    <lineage>
        <taxon>unclassified sequences</taxon>
        <taxon>metagenomes</taxon>
        <taxon>organismal metagenomes</taxon>
    </lineage>
</organism>
<dbReference type="PANTHER" id="PTHR35609">
    <property type="entry name" value="MACRO DOMAIN-CONTAINING PROTEIN"/>
    <property type="match status" value="1"/>
</dbReference>
<dbReference type="EMBL" id="MN739864">
    <property type="protein sequence ID" value="QHT75209.1"/>
    <property type="molecule type" value="Genomic_DNA"/>
</dbReference>
<evidence type="ECO:0000313" key="2">
    <source>
        <dbReference type="EMBL" id="QHT75209.1"/>
    </source>
</evidence>
<feature type="region of interest" description="Disordered" evidence="1">
    <location>
        <begin position="369"/>
        <end position="398"/>
    </location>
</feature>
<evidence type="ECO:0000256" key="1">
    <source>
        <dbReference type="SAM" id="MobiDB-lite"/>
    </source>
</evidence>
<name>A0A6C0H436_9ZZZZ</name>
<reference evidence="2" key="1">
    <citation type="journal article" date="2020" name="Nature">
        <title>Giant virus diversity and host interactions through global metagenomics.</title>
        <authorList>
            <person name="Schulz F."/>
            <person name="Roux S."/>
            <person name="Paez-Espino D."/>
            <person name="Jungbluth S."/>
            <person name="Walsh D.A."/>
            <person name="Denef V.J."/>
            <person name="McMahon K.D."/>
            <person name="Konstantinidis K.T."/>
            <person name="Eloe-Fadrosh E.A."/>
            <person name="Kyrpides N.C."/>
            <person name="Woyke T."/>
        </authorList>
    </citation>
    <scope>NUCLEOTIDE SEQUENCE</scope>
    <source>
        <strain evidence="2">GVMAG-M-3300023179-63</strain>
    </source>
</reference>
<dbReference type="AlphaFoldDB" id="A0A6C0H436"/>
<protein>
    <submittedName>
        <fullName evidence="2">Uncharacterized protein</fullName>
    </submittedName>
</protein>
<accession>A0A6C0H436</accession>
<sequence>MAPKAVSQNTWFKEIFGFEEVRGDFDGNKAKFEMDGTSLKCTTAPLEYQKQHVGLFECLSLSKLHEMIAADTAAAVPPLANIDTLTFAHITAPAGVQALHRTEANEGAVFQVASQFNCLEMISRTTTPSDGITIYIDDPTQGPACAMACPAGTVYRNYFVKHDTTGVNINGLFEGQETNQINNLAGVDTILNNTAKKYWQMENGYVIPDSLGSIEKLKKDITALTTEQVTAVENELRVGIHWATSVVPSNTYDVCQVYASAVPCAYPKGQPLPDHMPLIDIWEPFASLVLRAAYEATLAVATHLSFLRSAGNTTATRVKCYLTLLGGGAFGNKAKWIRDAINSALNKFSKYPLDVILVHHGTTIHTFWTDTLPKRPDTTTLPPASGLPPPTDKAEAAAAAAAAAATKAAKDKAAAAATKAAKDKAAKDKAAKDKAAAGPEATALGTKATTGTTAALEPTLLLDTTRIPTTLLLLGTSLVKSLLNIQASKQVELKVSDLIEFNSNLSNLPSLKNKETKNKLGDIDKIIDTNINKSEDLQVELAKYNIGITGNSIYIDTQISSNSTKKLPTVSQEELLRGLAKINKLPIFQNPEDIKKILLKIEREQSETTVKRLLEENFNITMTGTKVSIALI</sequence>
<proteinExistence type="predicted"/>
<dbReference type="PANTHER" id="PTHR35609:SF1">
    <property type="entry name" value="MACRO DOMAIN-CONTAINING PROTEIN"/>
    <property type="match status" value="1"/>
</dbReference>